<sequence>MRRFLRAAMAAATLSMVVPMPLYANDSMAVMEAGGLRLVRDAPVEILTEQLYISTTEIRVDYQFRAADNLGTTTLVAFPLPEYDLAWHSYSVLGEDSDTVQSRSNFRVWVDGNEISPQLEVKAMRNGIDVTSQLISYGIPIDSLSYLGLMNALEAQSSQARSWLQENDVVRWNDGYDPEPLWTAKATYYWSQTFPAGKTVHVRHAYRPIAGAFFIADPQLRDFSPADFCMSAGEKKGVLNRLKKANHGALLASQVRYVLTTGANWQGPIGQFHLIVDKARPEALVSLCFDGLKKTAPTRFETTIRNFVPTQDLDLLFVNSDTP</sequence>
<feature type="domain" description="DUF4424" evidence="2">
    <location>
        <begin position="24"/>
        <end position="316"/>
    </location>
</feature>
<protein>
    <recommendedName>
        <fullName evidence="2">DUF4424 domain-containing protein</fullName>
    </recommendedName>
</protein>
<evidence type="ECO:0000313" key="4">
    <source>
        <dbReference type="Proteomes" id="UP000244898"/>
    </source>
</evidence>
<gene>
    <name evidence="3" type="ORF">TRM7615_05062</name>
</gene>
<reference evidence="4" key="1">
    <citation type="submission" date="2018-03" db="EMBL/GenBank/DDBJ databases">
        <authorList>
            <person name="Rodrigo-Torres L."/>
            <person name="Arahal R. D."/>
            <person name="Lucena T."/>
        </authorList>
    </citation>
    <scope>NUCLEOTIDE SEQUENCE [LARGE SCALE GENOMIC DNA]</scope>
    <source>
        <strain evidence="4">CECT 7615</strain>
    </source>
</reference>
<dbReference type="Gene3D" id="2.60.40.3680">
    <property type="match status" value="1"/>
</dbReference>
<dbReference type="Pfam" id="PF14415">
    <property type="entry name" value="DUF4424"/>
    <property type="match status" value="1"/>
</dbReference>
<dbReference type="EMBL" id="ONZG01000031">
    <property type="protein sequence ID" value="SPJ31519.1"/>
    <property type="molecule type" value="Genomic_DNA"/>
</dbReference>
<name>A0A2R8CGF7_9RHOB</name>
<dbReference type="OrthoDB" id="7299818at2"/>
<evidence type="ECO:0000259" key="2">
    <source>
        <dbReference type="Pfam" id="PF14415"/>
    </source>
</evidence>
<organism evidence="3 4">
    <name type="scientific">Falsiruegeria mediterranea M17</name>
    <dbReference type="NCBI Taxonomy" id="1200281"/>
    <lineage>
        <taxon>Bacteria</taxon>
        <taxon>Pseudomonadati</taxon>
        <taxon>Pseudomonadota</taxon>
        <taxon>Alphaproteobacteria</taxon>
        <taxon>Rhodobacterales</taxon>
        <taxon>Roseobacteraceae</taxon>
        <taxon>Falsiruegeria</taxon>
    </lineage>
</organism>
<dbReference type="AlphaFoldDB" id="A0A2R8CGF7"/>
<feature type="chain" id="PRO_5015311251" description="DUF4424 domain-containing protein" evidence="1">
    <location>
        <begin position="25"/>
        <end position="323"/>
    </location>
</feature>
<dbReference type="InterPro" id="IPR025538">
    <property type="entry name" value="DUF4424"/>
</dbReference>
<keyword evidence="4" id="KW-1185">Reference proteome</keyword>
<keyword evidence="1" id="KW-0732">Signal</keyword>
<dbReference type="Proteomes" id="UP000244898">
    <property type="component" value="Unassembled WGS sequence"/>
</dbReference>
<evidence type="ECO:0000256" key="1">
    <source>
        <dbReference type="SAM" id="SignalP"/>
    </source>
</evidence>
<feature type="signal peptide" evidence="1">
    <location>
        <begin position="1"/>
        <end position="24"/>
    </location>
</feature>
<evidence type="ECO:0000313" key="3">
    <source>
        <dbReference type="EMBL" id="SPJ31519.1"/>
    </source>
</evidence>
<proteinExistence type="predicted"/>
<accession>A0A2R8CGF7</accession>